<feature type="transmembrane region" description="Helical" evidence="2">
    <location>
        <begin position="29"/>
        <end position="49"/>
    </location>
</feature>
<sequence length="337" mass="35755">MSSTSTSSDASRSSGSSADPAVRPWGRTAGAWCAGLVLAGVSVVVGCRAADVDAVTPVPQLLAFLPWLLAPATAAALLSLLVRWWPGLLWAAVVLGSLAWFLQPYGTAREPGGPVVARLKVLTSNVEFGWATDALLRAVRRESPDIVFVQECEYGCQATLRRELAAPYPYRQAIEGDTSVGSVILSRYPLTPAATIPAEMGMPGAVADVDGTAVRLQLAHPKPPLPGQVGLWKRELGRIEAWAARQTGPVVLAGDFNASQDHAAFRHILGTGLHDAARLTGKSHEPSWPSSTTPTFGAQIDHVLLSDDFSASQARFLDLPGTDHRALLVNIALHRRG</sequence>
<evidence type="ECO:0000313" key="5">
    <source>
        <dbReference type="Proteomes" id="UP000037151"/>
    </source>
</evidence>
<dbReference type="AlphaFoldDB" id="A0A0L0K9G4"/>
<name>A0A0L0K9G4_9ACTN</name>
<dbReference type="Gene3D" id="3.60.10.10">
    <property type="entry name" value="Endonuclease/exonuclease/phosphatase"/>
    <property type="match status" value="1"/>
</dbReference>
<feature type="domain" description="Endonuclease/exonuclease/phosphatase" evidence="3">
    <location>
        <begin position="122"/>
        <end position="324"/>
    </location>
</feature>
<evidence type="ECO:0000259" key="3">
    <source>
        <dbReference type="Pfam" id="PF03372"/>
    </source>
</evidence>
<proteinExistence type="predicted"/>
<dbReference type="EMBL" id="JPPY01000111">
    <property type="protein sequence ID" value="KND34443.1"/>
    <property type="molecule type" value="Genomic_DNA"/>
</dbReference>
<feature type="compositionally biased region" description="Low complexity" evidence="1">
    <location>
        <begin position="1"/>
        <end position="19"/>
    </location>
</feature>
<dbReference type="RefSeq" id="WP_050371321.1">
    <property type="nucleotide sequence ID" value="NZ_KQ257820.1"/>
</dbReference>
<gene>
    <name evidence="4" type="ORF">IQ63_16400</name>
</gene>
<reference evidence="5" key="1">
    <citation type="submission" date="2014-07" db="EMBL/GenBank/DDBJ databases">
        <title>Genome sequencing of plant-pathogenic Streptomyces species.</title>
        <authorList>
            <person name="Harrison J."/>
            <person name="Sapp M."/>
            <person name="Thwaites R."/>
            <person name="Studholme D.J."/>
        </authorList>
    </citation>
    <scope>NUCLEOTIDE SEQUENCE [LARGE SCALE GENOMIC DNA]</scope>
    <source>
        <strain evidence="5">NCPPB 4445</strain>
    </source>
</reference>
<dbReference type="PATRIC" id="fig|42234.21.peg.3378"/>
<comment type="caution">
    <text evidence="4">The sequence shown here is derived from an EMBL/GenBank/DDBJ whole genome shotgun (WGS) entry which is preliminary data.</text>
</comment>
<evidence type="ECO:0000313" key="4">
    <source>
        <dbReference type="EMBL" id="KND34443.1"/>
    </source>
</evidence>
<keyword evidence="2" id="KW-0812">Transmembrane</keyword>
<organism evidence="4 5">
    <name type="scientific">Streptomyces acidiscabies</name>
    <dbReference type="NCBI Taxonomy" id="42234"/>
    <lineage>
        <taxon>Bacteria</taxon>
        <taxon>Bacillati</taxon>
        <taxon>Actinomycetota</taxon>
        <taxon>Actinomycetes</taxon>
        <taxon>Kitasatosporales</taxon>
        <taxon>Streptomycetaceae</taxon>
        <taxon>Streptomyces</taxon>
    </lineage>
</organism>
<dbReference type="GO" id="GO:0003824">
    <property type="term" value="F:catalytic activity"/>
    <property type="evidence" value="ECO:0007669"/>
    <property type="project" value="InterPro"/>
</dbReference>
<keyword evidence="2" id="KW-0472">Membrane</keyword>
<dbReference type="Proteomes" id="UP000037151">
    <property type="component" value="Unassembled WGS sequence"/>
</dbReference>
<dbReference type="InterPro" id="IPR005135">
    <property type="entry name" value="Endo/exonuclease/phosphatase"/>
</dbReference>
<evidence type="ECO:0000256" key="1">
    <source>
        <dbReference type="SAM" id="MobiDB-lite"/>
    </source>
</evidence>
<evidence type="ECO:0000256" key="2">
    <source>
        <dbReference type="SAM" id="Phobius"/>
    </source>
</evidence>
<feature type="region of interest" description="Disordered" evidence="1">
    <location>
        <begin position="1"/>
        <end position="21"/>
    </location>
</feature>
<feature type="transmembrane region" description="Helical" evidence="2">
    <location>
        <begin position="61"/>
        <end position="78"/>
    </location>
</feature>
<keyword evidence="2" id="KW-1133">Transmembrane helix</keyword>
<accession>A0A0L0K9G4</accession>
<dbReference type="Pfam" id="PF03372">
    <property type="entry name" value="Exo_endo_phos"/>
    <property type="match status" value="1"/>
</dbReference>
<dbReference type="SUPFAM" id="SSF56219">
    <property type="entry name" value="DNase I-like"/>
    <property type="match status" value="1"/>
</dbReference>
<protein>
    <submittedName>
        <fullName evidence="4">Membrane protein</fullName>
    </submittedName>
</protein>
<dbReference type="InterPro" id="IPR036691">
    <property type="entry name" value="Endo/exonu/phosph_ase_sf"/>
</dbReference>